<evidence type="ECO:0000313" key="1">
    <source>
        <dbReference type="EMBL" id="MFC5508724.1"/>
    </source>
</evidence>
<gene>
    <name evidence="1" type="ORF">ACFPN9_26160</name>
</gene>
<accession>A0ABW0P7U0</accession>
<dbReference type="EMBL" id="JBHSLU010000113">
    <property type="protein sequence ID" value="MFC5508724.1"/>
    <property type="molecule type" value="Genomic_DNA"/>
</dbReference>
<comment type="caution">
    <text evidence="1">The sequence shown here is derived from an EMBL/GenBank/DDBJ whole genome shotgun (WGS) entry which is preliminary data.</text>
</comment>
<dbReference type="RefSeq" id="WP_377817896.1">
    <property type="nucleotide sequence ID" value="NZ_JBHSLU010000113.1"/>
</dbReference>
<evidence type="ECO:0000313" key="2">
    <source>
        <dbReference type="Proteomes" id="UP001596060"/>
    </source>
</evidence>
<sequence>MTKADGNFERRWTGRKIARIAFMRAKGWSYRQIAAELGDGTRFETIGAVCRRWKLPVTRRGQRMLLCTMTHREAGQVAKEARKRKMDTSEWIGKVAGAAARGKLYDAILDEG</sequence>
<organism evidence="1 2">
    <name type="scientific">Bosea massiliensis</name>
    <dbReference type="NCBI Taxonomy" id="151419"/>
    <lineage>
        <taxon>Bacteria</taxon>
        <taxon>Pseudomonadati</taxon>
        <taxon>Pseudomonadota</taxon>
        <taxon>Alphaproteobacteria</taxon>
        <taxon>Hyphomicrobiales</taxon>
        <taxon>Boseaceae</taxon>
        <taxon>Bosea</taxon>
    </lineage>
</organism>
<dbReference type="Proteomes" id="UP001596060">
    <property type="component" value="Unassembled WGS sequence"/>
</dbReference>
<keyword evidence="2" id="KW-1185">Reference proteome</keyword>
<protein>
    <submittedName>
        <fullName evidence="1">Uncharacterized protein</fullName>
    </submittedName>
</protein>
<name>A0ABW0P7U0_9HYPH</name>
<reference evidence="2" key="1">
    <citation type="journal article" date="2019" name="Int. J. Syst. Evol. Microbiol.">
        <title>The Global Catalogue of Microorganisms (GCM) 10K type strain sequencing project: providing services to taxonomists for standard genome sequencing and annotation.</title>
        <authorList>
            <consortium name="The Broad Institute Genomics Platform"/>
            <consortium name="The Broad Institute Genome Sequencing Center for Infectious Disease"/>
            <person name="Wu L."/>
            <person name="Ma J."/>
        </authorList>
    </citation>
    <scope>NUCLEOTIDE SEQUENCE [LARGE SCALE GENOMIC DNA]</scope>
    <source>
        <strain evidence="2">CCUG 43117</strain>
    </source>
</reference>
<proteinExistence type="predicted"/>